<dbReference type="GeneID" id="111146586"/>
<keyword evidence="18" id="KW-0328">Glycosyltransferase</keyword>
<comment type="subcellular location">
    <subcellularLocation>
        <location evidence="1">Cytoplasm</location>
        <location evidence="1">Cytosol</location>
    </subcellularLocation>
</comment>
<dbReference type="GO" id="GO:0005829">
    <property type="term" value="C:cytosol"/>
    <property type="evidence" value="ECO:0007669"/>
    <property type="project" value="UniProtKB-SubCell"/>
</dbReference>
<proteinExistence type="inferred from homology"/>
<evidence type="ECO:0000256" key="5">
    <source>
        <dbReference type="ARBA" id="ARBA00013236"/>
    </source>
</evidence>
<dbReference type="SUPFAM" id="SSF51690">
    <property type="entry name" value="Nicotinate/Quinolinate PRTase C-terminal domain-like"/>
    <property type="match status" value="1"/>
</dbReference>
<dbReference type="GO" id="GO:0004516">
    <property type="term" value="F:nicotinate phosphoribosyltransferase activity"/>
    <property type="evidence" value="ECO:0007669"/>
    <property type="project" value="UniProtKB-UniRule"/>
</dbReference>
<dbReference type="InterPro" id="IPR007229">
    <property type="entry name" value="Nic_PRibTrfase-Fam"/>
</dbReference>
<dbReference type="EC" id="6.3.4.21" evidence="5 14"/>
<dbReference type="GO" id="GO:0034355">
    <property type="term" value="P:NAD+ biosynthetic process via the salvage pathway"/>
    <property type="evidence" value="ECO:0007669"/>
    <property type="project" value="TreeGrafter"/>
</dbReference>
<evidence type="ECO:0000256" key="10">
    <source>
        <dbReference type="ARBA" id="ARBA00022642"/>
    </source>
</evidence>
<comment type="catalytic activity">
    <reaction evidence="13 14">
        <text>5-phospho-alpha-D-ribose 1-diphosphate + nicotinate + ATP + H2O = nicotinate beta-D-ribonucleotide + ADP + phosphate + diphosphate</text>
        <dbReference type="Rhea" id="RHEA:36163"/>
        <dbReference type="ChEBI" id="CHEBI:15377"/>
        <dbReference type="ChEBI" id="CHEBI:30616"/>
        <dbReference type="ChEBI" id="CHEBI:32544"/>
        <dbReference type="ChEBI" id="CHEBI:33019"/>
        <dbReference type="ChEBI" id="CHEBI:43474"/>
        <dbReference type="ChEBI" id="CHEBI:57502"/>
        <dbReference type="ChEBI" id="CHEBI:58017"/>
        <dbReference type="ChEBI" id="CHEBI:456216"/>
        <dbReference type="EC" id="6.3.4.21"/>
    </reaction>
</comment>
<evidence type="ECO:0000256" key="11">
    <source>
        <dbReference type="ARBA" id="ARBA00022679"/>
    </source>
</evidence>
<evidence type="ECO:0000256" key="1">
    <source>
        <dbReference type="ARBA" id="ARBA00004514"/>
    </source>
</evidence>
<gene>
    <name evidence="18" type="primary">LOC111146586</name>
</gene>
<dbReference type="UniPathway" id="UPA00253">
    <property type="reaction ID" value="UER00457"/>
</dbReference>
<evidence type="ECO:0000256" key="2">
    <source>
        <dbReference type="ARBA" id="ARBA00004952"/>
    </source>
</evidence>
<evidence type="ECO:0000256" key="12">
    <source>
        <dbReference type="ARBA" id="ARBA00023426"/>
    </source>
</evidence>
<keyword evidence="8" id="KW-0597">Phosphoprotein</keyword>
<dbReference type="FunFam" id="3.20.140.10:FF:000007">
    <property type="entry name" value="Nicotinate phosphoribosyltransferase"/>
    <property type="match status" value="1"/>
</dbReference>
<dbReference type="PANTHER" id="PTHR11098">
    <property type="entry name" value="NICOTINATE PHOSPHORIBOSYLTRANSFERASE"/>
    <property type="match status" value="1"/>
</dbReference>
<dbReference type="Pfam" id="PF17767">
    <property type="entry name" value="NAPRTase_N"/>
    <property type="match status" value="1"/>
</dbReference>
<dbReference type="FunFam" id="3.20.140.10:FF:000005">
    <property type="entry name" value="Nicotinate phosphoribosyltransferase"/>
    <property type="match status" value="1"/>
</dbReference>
<dbReference type="NCBIfam" id="TIGR01513">
    <property type="entry name" value="NAPRTase_put"/>
    <property type="match status" value="1"/>
</dbReference>
<dbReference type="AlphaFoldDB" id="A0A2Y9JBE8"/>
<evidence type="ECO:0000259" key="15">
    <source>
        <dbReference type="Pfam" id="PF17767"/>
    </source>
</evidence>
<evidence type="ECO:0000313" key="18">
    <source>
        <dbReference type="RefSeq" id="XP_022357911.1"/>
    </source>
</evidence>
<keyword evidence="7" id="KW-0963">Cytoplasm</keyword>
<dbReference type="GO" id="GO:0016757">
    <property type="term" value="F:glycosyltransferase activity"/>
    <property type="evidence" value="ECO:0007669"/>
    <property type="project" value="UniProtKB-KW"/>
</dbReference>
<keyword evidence="17" id="KW-1185">Reference proteome</keyword>
<dbReference type="InterPro" id="IPR041619">
    <property type="entry name" value="NAPRTase_C"/>
</dbReference>
<protein>
    <recommendedName>
        <fullName evidence="6 14">Nicotinate phosphoribosyltransferase</fullName>
        <ecNumber evidence="5 14">6.3.4.21</ecNumber>
    </recommendedName>
</protein>
<dbReference type="FunFam" id="3.20.20.70:FF:000126">
    <property type="entry name" value="Nicotinate phosphoribosyltransferase"/>
    <property type="match status" value="1"/>
</dbReference>
<keyword evidence="11 14" id="KW-0808">Transferase</keyword>
<accession>A0A2Y9JBE8</accession>
<dbReference type="PIRSF" id="PIRSF000484">
    <property type="entry name" value="NAPRT"/>
    <property type="match status" value="1"/>
</dbReference>
<evidence type="ECO:0000256" key="7">
    <source>
        <dbReference type="ARBA" id="ARBA00022490"/>
    </source>
</evidence>
<name>A0A2Y9JBE8_ENHLU</name>
<evidence type="ECO:0000256" key="4">
    <source>
        <dbReference type="ARBA" id="ARBA00011738"/>
    </source>
</evidence>
<feature type="domain" description="Nicotinate phosphoribosyltransferase N-terminal" evidence="15">
    <location>
        <begin position="19"/>
        <end position="146"/>
    </location>
</feature>
<dbReference type="RefSeq" id="XP_022357911.1">
    <property type="nucleotide sequence ID" value="XM_022502203.1"/>
</dbReference>
<keyword evidence="9 14" id="KW-0436">Ligase</keyword>
<evidence type="ECO:0000256" key="3">
    <source>
        <dbReference type="ARBA" id="ARBA00010897"/>
    </source>
</evidence>
<dbReference type="InterPro" id="IPR036068">
    <property type="entry name" value="Nicotinate_pribotase-like_C"/>
</dbReference>
<dbReference type="Gene3D" id="3.20.140.10">
    <property type="entry name" value="nicotinate phosphoribosyltransferase"/>
    <property type="match status" value="2"/>
</dbReference>
<dbReference type="Proteomes" id="UP000248482">
    <property type="component" value="Unplaced"/>
</dbReference>
<comment type="pathway">
    <text evidence="2 14">Cofactor biosynthesis; NAD(+) biosynthesis; nicotinate D-ribonucleotide from nicotinate: step 1/1.</text>
</comment>
<evidence type="ECO:0000256" key="9">
    <source>
        <dbReference type="ARBA" id="ARBA00022598"/>
    </source>
</evidence>
<reference evidence="18" key="1">
    <citation type="submission" date="2025-08" db="UniProtKB">
        <authorList>
            <consortium name="RefSeq"/>
        </authorList>
    </citation>
    <scope>IDENTIFICATION</scope>
    <source>
        <tissue evidence="18">Blood</tissue>
    </source>
</reference>
<dbReference type="Gene3D" id="3.20.20.70">
    <property type="entry name" value="Aldolase class I"/>
    <property type="match status" value="1"/>
</dbReference>
<dbReference type="SUPFAM" id="SSF54675">
    <property type="entry name" value="Nicotinate/Quinolinate PRTase N-terminal domain-like"/>
    <property type="match status" value="1"/>
</dbReference>
<evidence type="ECO:0000256" key="14">
    <source>
        <dbReference type="RuleBase" id="RU365100"/>
    </source>
</evidence>
<evidence type="ECO:0000256" key="13">
    <source>
        <dbReference type="ARBA" id="ARBA00048668"/>
    </source>
</evidence>
<evidence type="ECO:0000256" key="8">
    <source>
        <dbReference type="ARBA" id="ARBA00022553"/>
    </source>
</evidence>
<keyword evidence="10 14" id="KW-0662">Pyridine nucleotide biosynthesis</keyword>
<organism evidence="17 18">
    <name type="scientific">Enhydra lutris kenyoni</name>
    <name type="common">northern sea otter</name>
    <dbReference type="NCBI Taxonomy" id="391180"/>
    <lineage>
        <taxon>Eukaryota</taxon>
        <taxon>Metazoa</taxon>
        <taxon>Chordata</taxon>
        <taxon>Craniata</taxon>
        <taxon>Vertebrata</taxon>
        <taxon>Euteleostomi</taxon>
        <taxon>Mammalia</taxon>
        <taxon>Eutheria</taxon>
        <taxon>Laurasiatheria</taxon>
        <taxon>Carnivora</taxon>
        <taxon>Caniformia</taxon>
        <taxon>Musteloidea</taxon>
        <taxon>Mustelidae</taxon>
        <taxon>Lutrinae</taxon>
        <taxon>Enhydra</taxon>
    </lineage>
</organism>
<sequence length="494" mass="53228">MAAEQDPEALEALAAARPLLTDLYQATMALGYWRAGRAREQAEFELFFRGCPFGGAFALAAGLRDCVRFLRAFRLRDADVQFLASVLPPDTDPAFFEYLRAVDCSDVTVRALPEGSLAFPGVPLLQVGGPLLVVQLLETPLLCLVSYASLIATNAARLRLIAGPKKRLLEMGLRRAQGPDGGLTASTYSYLGGFDGSSNVLAGQLRGVPVAGTLAHSFITSFLGTEVPPDPMLAPAAGQGPRVDLAARVEAWLDRVCAHLGRGVQEPHRGERAAFVAYALAFPRAFQGLLDTYSVQRFQMPWLESISIAVSNNIGEEELARLAQEGSEVNVIGIGTSVVTCPRQPSLGCVYKLVSVGGQPRMKLTEDPEKQTLPGSKAAFRLLRADGSPLLDVLQLAEEQPPQAGRELRVWPRGAQEAWTVKPARVEPLLRLWVQRGQLCEPLPSLAESRAFAQLSLSHLSPDHKRLEQPAPYPVALSDKLRALVASLLAGGSS</sequence>
<dbReference type="InterPro" id="IPR006405">
    <property type="entry name" value="Nic_PRibTrfase_pncB"/>
</dbReference>
<comment type="subunit">
    <text evidence="4">Homodimer.</text>
</comment>
<comment type="PTM">
    <text evidence="14">Transiently phosphorylated on a His residue during the reaction cycle. Phosphorylation strongly increases the affinity for substrates and increases the rate of nicotinate D-ribonucleotide production. Dephosphorylation regenerates the low-affinity form of the enzyme, leading to product release.</text>
</comment>
<dbReference type="InterPro" id="IPR013785">
    <property type="entry name" value="Aldolase_TIM"/>
</dbReference>
<feature type="domain" description="Nicotinate phosphoribosyltransferase C-terminal" evidence="16">
    <location>
        <begin position="377"/>
        <end position="484"/>
    </location>
</feature>
<evidence type="ECO:0000313" key="17">
    <source>
        <dbReference type="Proteomes" id="UP000248482"/>
    </source>
</evidence>
<comment type="similarity">
    <text evidence="3 14">Belongs to the NAPRTase family.</text>
</comment>
<dbReference type="InterPro" id="IPR040727">
    <property type="entry name" value="NAPRTase_N"/>
</dbReference>
<comment type="function">
    <text evidence="12">Catalyzes the first step in the biosynthesis of NAD from nicotinic acid, the ATP-dependent synthesis of beta-nicotinate D-ribonucleotide from nicotinate and 5-phospho-D-ribose 1-phosphate. Helps prevent cellular oxidative stress via its role in NAD biosynthesis.</text>
</comment>
<dbReference type="Pfam" id="PF17956">
    <property type="entry name" value="NAPRTase_C"/>
    <property type="match status" value="1"/>
</dbReference>
<evidence type="ECO:0000256" key="6">
    <source>
        <dbReference type="ARBA" id="ARBA00021569"/>
    </source>
</evidence>
<evidence type="ECO:0000259" key="16">
    <source>
        <dbReference type="Pfam" id="PF17956"/>
    </source>
</evidence>
<dbReference type="PANTHER" id="PTHR11098:SF1">
    <property type="entry name" value="NICOTINATE PHOSPHORIBOSYLTRANSFERASE"/>
    <property type="match status" value="1"/>
</dbReference>